<name>A0ABR4BDB4_9LECA</name>
<protein>
    <submittedName>
        <fullName evidence="2">Uncharacterized protein</fullName>
    </submittedName>
</protein>
<reference evidence="2 3" key="1">
    <citation type="submission" date="2024-09" db="EMBL/GenBank/DDBJ databases">
        <title>Rethinking Asexuality: The Enigmatic Case of Functional Sexual Genes in Lepraria (Stereocaulaceae).</title>
        <authorList>
            <person name="Doellman M."/>
            <person name="Sun Y."/>
            <person name="Barcenas-Pena A."/>
            <person name="Lumbsch H.T."/>
            <person name="Grewe F."/>
        </authorList>
    </citation>
    <scope>NUCLEOTIDE SEQUENCE [LARGE SCALE GENOMIC DNA]</scope>
    <source>
        <strain evidence="2 3">Grewe 0041</strain>
    </source>
</reference>
<evidence type="ECO:0000313" key="3">
    <source>
        <dbReference type="Proteomes" id="UP001590951"/>
    </source>
</evidence>
<gene>
    <name evidence="2" type="ORF">ABVK25_005832</name>
</gene>
<evidence type="ECO:0000313" key="2">
    <source>
        <dbReference type="EMBL" id="KAL2053903.1"/>
    </source>
</evidence>
<sequence>MSQVVWDEMTESPGALVPTSIHGGGPLPFEQPPKLKGRRRLLQSLQRMSSSPSLAKMGRVPSSTYTGGGKGSMSCVSLASSSSRHGHSYGHSYSSTQSSAAFSTAPTSVASTPGLDSQYFDPSARIRFVDGELANNAASAPRSVPLPADMRPVSKETMLAATSGAVGVLEDYFTKPIVRVKSLRGRKNFNFWG</sequence>
<feature type="region of interest" description="Disordered" evidence="1">
    <location>
        <begin position="1"/>
        <end position="73"/>
    </location>
</feature>
<dbReference type="Proteomes" id="UP001590951">
    <property type="component" value="Unassembled WGS sequence"/>
</dbReference>
<comment type="caution">
    <text evidence="2">The sequence shown here is derived from an EMBL/GenBank/DDBJ whole genome shotgun (WGS) entry which is preliminary data.</text>
</comment>
<proteinExistence type="predicted"/>
<keyword evidence="3" id="KW-1185">Reference proteome</keyword>
<organism evidence="2 3">
    <name type="scientific">Lepraria finkii</name>
    <dbReference type="NCBI Taxonomy" id="1340010"/>
    <lineage>
        <taxon>Eukaryota</taxon>
        <taxon>Fungi</taxon>
        <taxon>Dikarya</taxon>
        <taxon>Ascomycota</taxon>
        <taxon>Pezizomycotina</taxon>
        <taxon>Lecanoromycetes</taxon>
        <taxon>OSLEUM clade</taxon>
        <taxon>Lecanoromycetidae</taxon>
        <taxon>Lecanorales</taxon>
        <taxon>Lecanorineae</taxon>
        <taxon>Stereocaulaceae</taxon>
        <taxon>Lepraria</taxon>
    </lineage>
</organism>
<feature type="compositionally biased region" description="Low complexity" evidence="1">
    <location>
        <begin position="42"/>
        <end position="54"/>
    </location>
</feature>
<accession>A0ABR4BDB4</accession>
<dbReference type="EMBL" id="JBHFEH010000018">
    <property type="protein sequence ID" value="KAL2053903.1"/>
    <property type="molecule type" value="Genomic_DNA"/>
</dbReference>
<evidence type="ECO:0000256" key="1">
    <source>
        <dbReference type="SAM" id="MobiDB-lite"/>
    </source>
</evidence>